<name>A0ABW7F976_9BURK</name>
<accession>A0ABW7F976</accession>
<dbReference type="RefSeq" id="WP_394483643.1">
    <property type="nucleotide sequence ID" value="NZ_JBIGHV010000011.1"/>
</dbReference>
<keyword evidence="2" id="KW-1185">Reference proteome</keyword>
<organism evidence="1 2">
    <name type="scientific">Pelomonas parva</name>
    <dbReference type="NCBI Taxonomy" id="3299032"/>
    <lineage>
        <taxon>Bacteria</taxon>
        <taxon>Pseudomonadati</taxon>
        <taxon>Pseudomonadota</taxon>
        <taxon>Betaproteobacteria</taxon>
        <taxon>Burkholderiales</taxon>
        <taxon>Sphaerotilaceae</taxon>
        <taxon>Roseateles</taxon>
    </lineage>
</organism>
<evidence type="ECO:0008006" key="3">
    <source>
        <dbReference type="Google" id="ProtNLM"/>
    </source>
</evidence>
<dbReference type="Proteomes" id="UP001606210">
    <property type="component" value="Unassembled WGS sequence"/>
</dbReference>
<evidence type="ECO:0000313" key="2">
    <source>
        <dbReference type="Proteomes" id="UP001606210"/>
    </source>
</evidence>
<comment type="caution">
    <text evidence="1">The sequence shown here is derived from an EMBL/GenBank/DDBJ whole genome shotgun (WGS) entry which is preliminary data.</text>
</comment>
<protein>
    <recommendedName>
        <fullName evidence="3">DUF4150 domain-containing protein</fullName>
    </recommendedName>
</protein>
<gene>
    <name evidence="1" type="ORF">ACG00Y_24890</name>
</gene>
<reference evidence="1 2" key="1">
    <citation type="submission" date="2024-08" db="EMBL/GenBank/DDBJ databases">
        <authorList>
            <person name="Lu H."/>
        </authorList>
    </citation>
    <scope>NUCLEOTIDE SEQUENCE [LARGE SCALE GENOMIC DNA]</scope>
    <source>
        <strain evidence="1 2">LYH14W</strain>
    </source>
</reference>
<sequence>MTTTYYVKAEPNGQFAACSYFTDPQCTQPVAGNALVVPPDASACEITEAAGSELALLGASYKTLGHAAVMTDHNFSAATAGAVSVVMPTTKTVSKGVVLIFSTRSTVAMLYPSSDPVVTNGDE</sequence>
<proteinExistence type="predicted"/>
<dbReference type="EMBL" id="JBIGHV010000011">
    <property type="protein sequence ID" value="MFG6433174.1"/>
    <property type="molecule type" value="Genomic_DNA"/>
</dbReference>
<evidence type="ECO:0000313" key="1">
    <source>
        <dbReference type="EMBL" id="MFG6433174.1"/>
    </source>
</evidence>